<dbReference type="PROSITE" id="PS00678">
    <property type="entry name" value="WD_REPEATS_1"/>
    <property type="match status" value="1"/>
</dbReference>
<feature type="region of interest" description="Disordered" evidence="7">
    <location>
        <begin position="35"/>
        <end position="78"/>
    </location>
</feature>
<dbReference type="Gene3D" id="2.130.10.10">
    <property type="entry name" value="YVTN repeat-like/Quinoprotein amine dehydrogenase"/>
    <property type="match status" value="1"/>
</dbReference>
<evidence type="ECO:0000313" key="8">
    <source>
        <dbReference type="EMBL" id="GMJ07689.1"/>
    </source>
</evidence>
<dbReference type="GO" id="GO:0006974">
    <property type="term" value="P:DNA damage response"/>
    <property type="evidence" value="ECO:0007669"/>
    <property type="project" value="UniProtKB-KW"/>
</dbReference>
<dbReference type="InterPro" id="IPR015943">
    <property type="entry name" value="WD40/YVTN_repeat-like_dom_sf"/>
</dbReference>
<dbReference type="Pfam" id="PF00400">
    <property type="entry name" value="WD40"/>
    <property type="match status" value="2"/>
</dbReference>
<keyword evidence="3" id="KW-0677">Repeat</keyword>
<keyword evidence="5" id="KW-0238">DNA-binding</keyword>
<evidence type="ECO:0000256" key="3">
    <source>
        <dbReference type="ARBA" id="ARBA00022737"/>
    </source>
</evidence>
<name>A0A9W7MMJ7_HIBTR</name>
<keyword evidence="4" id="KW-0227">DNA damage</keyword>
<dbReference type="SUPFAM" id="SSF50978">
    <property type="entry name" value="WD40 repeat-like"/>
    <property type="match status" value="1"/>
</dbReference>
<evidence type="ECO:0000256" key="6">
    <source>
        <dbReference type="PROSITE-ProRule" id="PRU00221"/>
    </source>
</evidence>
<dbReference type="GO" id="GO:0005634">
    <property type="term" value="C:nucleus"/>
    <property type="evidence" value="ECO:0007669"/>
    <property type="project" value="TreeGrafter"/>
</dbReference>
<dbReference type="InterPro" id="IPR050853">
    <property type="entry name" value="WD_repeat_DNA-damage-binding"/>
</dbReference>
<accession>A0A9W7MMJ7</accession>
<protein>
    <submittedName>
        <fullName evidence="8">DROUGHT SENSITIVE 1</fullName>
    </submittedName>
</protein>
<dbReference type="PANTHER" id="PTHR14773:SF0">
    <property type="entry name" value="WD REPEAT-CONTAINING PROTEIN 76"/>
    <property type="match status" value="1"/>
</dbReference>
<comment type="similarity">
    <text evidence="1">Belongs to the WD repeat DDB2/WDR76 family.</text>
</comment>
<dbReference type="InterPro" id="IPR001680">
    <property type="entry name" value="WD40_rpt"/>
</dbReference>
<keyword evidence="2 6" id="KW-0853">WD repeat</keyword>
<reference evidence="8" key="1">
    <citation type="submission" date="2023-05" db="EMBL/GenBank/DDBJ databases">
        <title>Genome and transcriptome analyses reveal genes involved in the formation of fine ridges on petal epidermal cells in Hibiscus trionum.</title>
        <authorList>
            <person name="Koshimizu S."/>
            <person name="Masuda S."/>
            <person name="Ishii T."/>
            <person name="Shirasu K."/>
            <person name="Hoshino A."/>
            <person name="Arita M."/>
        </authorList>
    </citation>
    <scope>NUCLEOTIDE SEQUENCE</scope>
    <source>
        <strain evidence="8">Hamamatsu line</strain>
    </source>
</reference>
<evidence type="ECO:0000313" key="9">
    <source>
        <dbReference type="Proteomes" id="UP001165190"/>
    </source>
</evidence>
<comment type="caution">
    <text evidence="8">The sequence shown here is derived from an EMBL/GenBank/DDBJ whole genome shotgun (WGS) entry which is preliminary data.</text>
</comment>
<evidence type="ECO:0000256" key="2">
    <source>
        <dbReference type="ARBA" id="ARBA00022574"/>
    </source>
</evidence>
<feature type="compositionally biased region" description="Basic residues" evidence="7">
    <location>
        <begin position="40"/>
        <end position="54"/>
    </location>
</feature>
<organism evidence="8 9">
    <name type="scientific">Hibiscus trionum</name>
    <name type="common">Flower of an hour</name>
    <dbReference type="NCBI Taxonomy" id="183268"/>
    <lineage>
        <taxon>Eukaryota</taxon>
        <taxon>Viridiplantae</taxon>
        <taxon>Streptophyta</taxon>
        <taxon>Embryophyta</taxon>
        <taxon>Tracheophyta</taxon>
        <taxon>Spermatophyta</taxon>
        <taxon>Magnoliopsida</taxon>
        <taxon>eudicotyledons</taxon>
        <taxon>Gunneridae</taxon>
        <taxon>Pentapetalae</taxon>
        <taxon>rosids</taxon>
        <taxon>malvids</taxon>
        <taxon>Malvales</taxon>
        <taxon>Malvaceae</taxon>
        <taxon>Malvoideae</taxon>
        <taxon>Hibiscus</taxon>
    </lineage>
</organism>
<feature type="repeat" description="WD" evidence="6">
    <location>
        <begin position="292"/>
        <end position="331"/>
    </location>
</feature>
<dbReference type="PROSITE" id="PS50082">
    <property type="entry name" value="WD_REPEATS_2"/>
    <property type="match status" value="1"/>
</dbReference>
<sequence length="461" mass="50527">MASQKLTEYERKRLENIKRNADMVAALNIPSKAATLSAAKRQRTKTHRTSKVKKPTTQDPIITRQSLRPRGMASDSADESVESISMIDAYRGVEKEYNQVLVDTILSISKETQIGFPVNEDFNGVKDVKNDDFSENGTLGSCKTEALESLDLKPETVACLAPGRTTVVKFFPSNSIRMIAAGNKFGDISFWNVDCETEDGVYVYRTHSGPISGILIPQHSLSKIYSCGHDGFIRLMDAEKEVFDLVHSSDDAIHYLSQQPNNPTSLYFAGAGGGLNVRDSRTGKSGRNWILHEDRINTISFSSHNPNIMATGSADGTACIWDLRSTSSRRNKSLKTVSHGEAVNSAYFSPSGSSLATTSLDNNVGITSGINFEDTSMIYHENSMKFPNLSFRGIWGWDDSYIFIGNVKKGVDVVSPARRGTVVTLPIPKGSSIPYRFDTHPCEVGMLAAANNSGQVSLWTP</sequence>
<dbReference type="InterPro" id="IPR036322">
    <property type="entry name" value="WD40_repeat_dom_sf"/>
</dbReference>
<dbReference type="SMART" id="SM00320">
    <property type="entry name" value="WD40"/>
    <property type="match status" value="3"/>
</dbReference>
<dbReference type="AlphaFoldDB" id="A0A9W7MMJ7"/>
<keyword evidence="9" id="KW-1185">Reference proteome</keyword>
<feature type="compositionally biased region" description="Polar residues" evidence="7">
    <location>
        <begin position="55"/>
        <end position="66"/>
    </location>
</feature>
<evidence type="ECO:0000256" key="1">
    <source>
        <dbReference type="ARBA" id="ARBA00005434"/>
    </source>
</evidence>
<dbReference type="Proteomes" id="UP001165190">
    <property type="component" value="Unassembled WGS sequence"/>
</dbReference>
<evidence type="ECO:0000256" key="7">
    <source>
        <dbReference type="SAM" id="MobiDB-lite"/>
    </source>
</evidence>
<proteinExistence type="inferred from homology"/>
<evidence type="ECO:0000256" key="5">
    <source>
        <dbReference type="ARBA" id="ARBA00023125"/>
    </source>
</evidence>
<gene>
    <name evidence="8" type="ORF">HRI_004438100</name>
</gene>
<dbReference type="InterPro" id="IPR019775">
    <property type="entry name" value="WD40_repeat_CS"/>
</dbReference>
<dbReference type="OrthoDB" id="9890280at2759"/>
<dbReference type="GO" id="GO:2000001">
    <property type="term" value="P:regulation of DNA damage checkpoint"/>
    <property type="evidence" value="ECO:0007669"/>
    <property type="project" value="TreeGrafter"/>
</dbReference>
<dbReference type="PANTHER" id="PTHR14773">
    <property type="entry name" value="WD REPEAT-CONTAINING PROTEIN 76"/>
    <property type="match status" value="1"/>
</dbReference>
<evidence type="ECO:0000256" key="4">
    <source>
        <dbReference type="ARBA" id="ARBA00022763"/>
    </source>
</evidence>
<dbReference type="PROSITE" id="PS50294">
    <property type="entry name" value="WD_REPEATS_REGION"/>
    <property type="match status" value="1"/>
</dbReference>
<dbReference type="EMBL" id="BSYR01000048">
    <property type="protein sequence ID" value="GMJ07689.1"/>
    <property type="molecule type" value="Genomic_DNA"/>
</dbReference>
<dbReference type="GO" id="GO:0003677">
    <property type="term" value="F:DNA binding"/>
    <property type="evidence" value="ECO:0007669"/>
    <property type="project" value="UniProtKB-KW"/>
</dbReference>